<dbReference type="WBParaSite" id="PS1159_v2.g3456.t1">
    <property type="protein sequence ID" value="PS1159_v2.g3456.t1"/>
    <property type="gene ID" value="PS1159_v2.g3456"/>
</dbReference>
<proteinExistence type="predicted"/>
<dbReference type="Proteomes" id="UP000887580">
    <property type="component" value="Unplaced"/>
</dbReference>
<name>A0AC35GC01_9BILA</name>
<reference evidence="2" key="1">
    <citation type="submission" date="2022-11" db="UniProtKB">
        <authorList>
            <consortium name="WormBaseParasite"/>
        </authorList>
    </citation>
    <scope>IDENTIFICATION</scope>
</reference>
<sequence>MNNLKIISQNPDHYQLPQKNGGNEDPLRHTVENTRAMDAAKLERVLAKPFIACFDGHNKGVWNIIKAYFTAITFIIWYKRWSTHNLNGICVDASAGEIFTTIGQGSQLKHWNLPEEVDGDLSDPSHSIPVQFIPHSILHLPVEASIMASCASGRSVFLLDTQQKAPLMKIVMSLRTFMESKRSFYIYSASDVYNVYIVDMRNLKSD</sequence>
<evidence type="ECO:0000313" key="1">
    <source>
        <dbReference type="Proteomes" id="UP000887580"/>
    </source>
</evidence>
<organism evidence="1 2">
    <name type="scientific">Panagrolaimus sp. PS1159</name>
    <dbReference type="NCBI Taxonomy" id="55785"/>
    <lineage>
        <taxon>Eukaryota</taxon>
        <taxon>Metazoa</taxon>
        <taxon>Ecdysozoa</taxon>
        <taxon>Nematoda</taxon>
        <taxon>Chromadorea</taxon>
        <taxon>Rhabditida</taxon>
        <taxon>Tylenchina</taxon>
        <taxon>Panagrolaimomorpha</taxon>
        <taxon>Panagrolaimoidea</taxon>
        <taxon>Panagrolaimidae</taxon>
        <taxon>Panagrolaimus</taxon>
    </lineage>
</organism>
<protein>
    <submittedName>
        <fullName evidence="2">Uncharacterized protein</fullName>
    </submittedName>
</protein>
<evidence type="ECO:0000313" key="2">
    <source>
        <dbReference type="WBParaSite" id="PS1159_v2.g3456.t1"/>
    </source>
</evidence>
<accession>A0AC35GC01</accession>